<dbReference type="Proteomes" id="UP001221142">
    <property type="component" value="Unassembled WGS sequence"/>
</dbReference>
<gene>
    <name evidence="1" type="ORF">FB45DRAFT_73542</name>
</gene>
<organism evidence="1 2">
    <name type="scientific">Roridomyces roridus</name>
    <dbReference type="NCBI Taxonomy" id="1738132"/>
    <lineage>
        <taxon>Eukaryota</taxon>
        <taxon>Fungi</taxon>
        <taxon>Dikarya</taxon>
        <taxon>Basidiomycota</taxon>
        <taxon>Agaricomycotina</taxon>
        <taxon>Agaricomycetes</taxon>
        <taxon>Agaricomycetidae</taxon>
        <taxon>Agaricales</taxon>
        <taxon>Marasmiineae</taxon>
        <taxon>Mycenaceae</taxon>
        <taxon>Roridomyces</taxon>
    </lineage>
</organism>
<evidence type="ECO:0008006" key="3">
    <source>
        <dbReference type="Google" id="ProtNLM"/>
    </source>
</evidence>
<dbReference type="AlphaFoldDB" id="A0AAD7FIC6"/>
<comment type="caution">
    <text evidence="1">The sequence shown here is derived from an EMBL/GenBank/DDBJ whole genome shotgun (WGS) entry which is preliminary data.</text>
</comment>
<keyword evidence="2" id="KW-1185">Reference proteome</keyword>
<dbReference type="SUPFAM" id="SSF52047">
    <property type="entry name" value="RNI-like"/>
    <property type="match status" value="1"/>
</dbReference>
<accession>A0AAD7FIC6</accession>
<protein>
    <recommendedName>
        <fullName evidence="3">F-box domain-containing protein</fullName>
    </recommendedName>
</protein>
<name>A0AAD7FIC6_9AGAR</name>
<evidence type="ECO:0000313" key="1">
    <source>
        <dbReference type="EMBL" id="KAJ7625931.1"/>
    </source>
</evidence>
<dbReference type="EMBL" id="JARKIF010000012">
    <property type="protein sequence ID" value="KAJ7625931.1"/>
    <property type="molecule type" value="Genomic_DNA"/>
</dbReference>
<sequence>MHSPDLSQELIDLVISHLSEDRATVLACALVCRDWVPSARGNLTLYIRHDTLITFVSLFNARQTTFRPFVRRVYFPDRNPWAYAEADLPLSLPTLPQFSVLLSLTMATMLLTQRLPPLSNLTELNLLFCTFKRYSDLVQSLSGLPLLRHLTLLSMKWKDYLSGDRPVLPTIELDSLNLILPNQIPQEDILFSWRPRRLQLQSYVQSPAIFLTMSRYLRYLGVHLESLHLDNPDVPSAMEFTHNSGLQHLTISNAVRISVPKQTVGVSPHILRHLARIVGFCRLKSLTLPVTPELDVEVVGYEMLSMEELVSQLLSSDMLADDLEVTVDVARGKVDAPDWSSTIRATEAIIRGGSIPLSSSRVSIVRCHGGRIGVRIRAAV</sequence>
<proteinExistence type="predicted"/>
<evidence type="ECO:0000313" key="2">
    <source>
        <dbReference type="Proteomes" id="UP001221142"/>
    </source>
</evidence>
<reference evidence="1" key="1">
    <citation type="submission" date="2023-03" db="EMBL/GenBank/DDBJ databases">
        <title>Massive genome expansion in bonnet fungi (Mycena s.s.) driven by repeated elements and novel gene families across ecological guilds.</title>
        <authorList>
            <consortium name="Lawrence Berkeley National Laboratory"/>
            <person name="Harder C.B."/>
            <person name="Miyauchi S."/>
            <person name="Viragh M."/>
            <person name="Kuo A."/>
            <person name="Thoen E."/>
            <person name="Andreopoulos B."/>
            <person name="Lu D."/>
            <person name="Skrede I."/>
            <person name="Drula E."/>
            <person name="Henrissat B."/>
            <person name="Morin E."/>
            <person name="Kohler A."/>
            <person name="Barry K."/>
            <person name="LaButti K."/>
            <person name="Morin E."/>
            <person name="Salamov A."/>
            <person name="Lipzen A."/>
            <person name="Mereny Z."/>
            <person name="Hegedus B."/>
            <person name="Baldrian P."/>
            <person name="Stursova M."/>
            <person name="Weitz H."/>
            <person name="Taylor A."/>
            <person name="Grigoriev I.V."/>
            <person name="Nagy L.G."/>
            <person name="Martin F."/>
            <person name="Kauserud H."/>
        </authorList>
    </citation>
    <scope>NUCLEOTIDE SEQUENCE</scope>
    <source>
        <strain evidence="1">9284</strain>
    </source>
</reference>